<evidence type="ECO:0008006" key="4">
    <source>
        <dbReference type="Google" id="ProtNLM"/>
    </source>
</evidence>
<evidence type="ECO:0000313" key="3">
    <source>
        <dbReference type="Proteomes" id="UP000463883"/>
    </source>
</evidence>
<sequence length="390" mass="44455">MRNDNFVDFGEEVSKTIRKVLNNQDFYDLKSTINRTMNNVPGMGRQPYYQQPFNPHLSKTYDQQTPGNFGNPGVREVKIQKGSDSVASILLLVFGFIGAVCMGVITLLGLAVSIYQKDVLEAIIVALVFGVPFAISVFMILTGSKLKKRSQRFRLYQNVLNGRTFCAIQELSTAARQDNKYTTDDLRKMIKAGLFKEGYLDEQETCLITDYKTYVQYLETMKNAREKQQPEKAEPQVKKEETPLEQTIAEGKSYIQTIKAANDALPEEEISEKLDQLENVTTKIFDYVEQHPEKLPEIRKFMCYYMPITLKLVKAYQQFDEHGFNEGEIADTKREIKGTLDTINMAYQNLLKKLMQTDILDVSSDISALETILAQEGLTDDDFITNKGLN</sequence>
<dbReference type="Proteomes" id="UP000463883">
    <property type="component" value="Chromosome"/>
</dbReference>
<feature type="transmembrane region" description="Helical" evidence="1">
    <location>
        <begin position="122"/>
        <end position="144"/>
    </location>
</feature>
<name>A0A6P1ME83_9FIRM</name>
<keyword evidence="1" id="KW-1133">Transmembrane helix</keyword>
<dbReference type="EMBL" id="CP047591">
    <property type="protein sequence ID" value="QHI72960.1"/>
    <property type="molecule type" value="Genomic_DNA"/>
</dbReference>
<keyword evidence="1" id="KW-0472">Membrane</keyword>
<dbReference type="Pfam" id="PF10112">
    <property type="entry name" value="Halogen_Hydrol"/>
    <property type="match status" value="1"/>
</dbReference>
<feature type="transmembrane region" description="Helical" evidence="1">
    <location>
        <begin position="89"/>
        <end position="116"/>
    </location>
</feature>
<organism evidence="2 3">
    <name type="scientific">Aminipila terrae</name>
    <dbReference type="NCBI Taxonomy" id="2697030"/>
    <lineage>
        <taxon>Bacteria</taxon>
        <taxon>Bacillati</taxon>
        <taxon>Bacillota</taxon>
        <taxon>Clostridia</taxon>
        <taxon>Peptostreptococcales</taxon>
        <taxon>Anaerovoracaceae</taxon>
        <taxon>Aminipila</taxon>
    </lineage>
</organism>
<dbReference type="KEGG" id="amic:Ami3637_11590"/>
<accession>A0A6P1ME83</accession>
<gene>
    <name evidence="2" type="ORF">Ami3637_11590</name>
</gene>
<dbReference type="InterPro" id="IPR018770">
    <property type="entry name" value="ChloroindolylP_hydrolase"/>
</dbReference>
<proteinExistence type="predicted"/>
<evidence type="ECO:0000256" key="1">
    <source>
        <dbReference type="SAM" id="Phobius"/>
    </source>
</evidence>
<dbReference type="RefSeq" id="WP_162362727.1">
    <property type="nucleotide sequence ID" value="NZ_CP047591.1"/>
</dbReference>
<keyword evidence="3" id="KW-1185">Reference proteome</keyword>
<evidence type="ECO:0000313" key="2">
    <source>
        <dbReference type="EMBL" id="QHI72960.1"/>
    </source>
</evidence>
<dbReference type="AlphaFoldDB" id="A0A6P1ME83"/>
<protein>
    <recommendedName>
        <fullName evidence="4">5-bromo-4-chloroindolyl phosphate hydrolysis protein</fullName>
    </recommendedName>
</protein>
<keyword evidence="1" id="KW-0812">Transmembrane</keyword>
<reference evidence="2 3" key="1">
    <citation type="submission" date="2020-01" db="EMBL/GenBank/DDBJ databases">
        <title>Genomic analysis of Aminipila sp. CBA3637.</title>
        <authorList>
            <person name="Kim Y.B."/>
            <person name="Roh S.W."/>
        </authorList>
    </citation>
    <scope>NUCLEOTIDE SEQUENCE [LARGE SCALE GENOMIC DNA]</scope>
    <source>
        <strain evidence="2 3">CBA3637</strain>
    </source>
</reference>